<evidence type="ECO:0000313" key="3">
    <source>
        <dbReference type="EMBL" id="GAA4256610.1"/>
    </source>
</evidence>
<proteinExistence type="predicted"/>
<evidence type="ECO:0000259" key="2">
    <source>
        <dbReference type="Pfam" id="PF00534"/>
    </source>
</evidence>
<keyword evidence="4" id="KW-1185">Reference proteome</keyword>
<keyword evidence="1" id="KW-0808">Transferase</keyword>
<accession>A0ABP8DIE5</accession>
<evidence type="ECO:0000256" key="1">
    <source>
        <dbReference type="ARBA" id="ARBA00022679"/>
    </source>
</evidence>
<dbReference type="Gene3D" id="3.40.50.2000">
    <property type="entry name" value="Glycogen Phosphorylase B"/>
    <property type="match status" value="1"/>
</dbReference>
<name>A0ABP8DIE5_9ACTN</name>
<evidence type="ECO:0000313" key="4">
    <source>
        <dbReference type="Proteomes" id="UP001500620"/>
    </source>
</evidence>
<feature type="domain" description="Glycosyl transferase family 1" evidence="2">
    <location>
        <begin position="166"/>
        <end position="330"/>
    </location>
</feature>
<dbReference type="PANTHER" id="PTHR12526">
    <property type="entry name" value="GLYCOSYLTRANSFERASE"/>
    <property type="match status" value="1"/>
</dbReference>
<protein>
    <recommendedName>
        <fullName evidence="2">Glycosyl transferase family 1 domain-containing protein</fullName>
    </recommendedName>
</protein>
<comment type="caution">
    <text evidence="3">The sequence shown here is derived from an EMBL/GenBank/DDBJ whole genome shotgun (WGS) entry which is preliminary data.</text>
</comment>
<dbReference type="RefSeq" id="WP_345133581.1">
    <property type="nucleotide sequence ID" value="NZ_BAABAT010000024.1"/>
</dbReference>
<dbReference type="SUPFAM" id="SSF53756">
    <property type="entry name" value="UDP-Glycosyltransferase/glycogen phosphorylase"/>
    <property type="match status" value="1"/>
</dbReference>
<dbReference type="PANTHER" id="PTHR12526:SF613">
    <property type="entry name" value="PHOSPHATIDYL-MYO-INOSITOL MANNOSYLTRANSFERASE"/>
    <property type="match status" value="1"/>
</dbReference>
<sequence>MKIDIVHPGYLPLQPAYFTRYGLGGNETAMLLASRCLAELGHQVRIYADCEPDHDYGVDWRPLADLNPGEYRDVIMFWVRTKGHDPSRFNAPIRIAKLGLKTPNETLLGQVQTGAINLLIAFSDFQRQLYCQQFGFPGTANWLVTADGLDIRHYDTRREKTPGKYLHAANPKRGLCVLLDMWPAIREQQPDAELYVASSHLLRGFTAERDQALAGDLYTRARAMAPLGVRFLGRIPKPQLIEHQLTAEIYLYPTTYPETCCIAALEASAAGAVIVTSPSGALPDRVIHNQSGLLIPGDPATPAVRDAFVRHIGELAADAQRRQRMSRAAHELAREHDYHLSVLPAWLDAFEQLAA</sequence>
<dbReference type="Proteomes" id="UP001500620">
    <property type="component" value="Unassembled WGS sequence"/>
</dbReference>
<dbReference type="InterPro" id="IPR001296">
    <property type="entry name" value="Glyco_trans_1"/>
</dbReference>
<gene>
    <name evidence="3" type="ORF">GCM10022255_070130</name>
</gene>
<dbReference type="EMBL" id="BAABAT010000024">
    <property type="protein sequence ID" value="GAA4256610.1"/>
    <property type="molecule type" value="Genomic_DNA"/>
</dbReference>
<reference evidence="4" key="1">
    <citation type="journal article" date="2019" name="Int. J. Syst. Evol. Microbiol.">
        <title>The Global Catalogue of Microorganisms (GCM) 10K type strain sequencing project: providing services to taxonomists for standard genome sequencing and annotation.</title>
        <authorList>
            <consortium name="The Broad Institute Genomics Platform"/>
            <consortium name="The Broad Institute Genome Sequencing Center for Infectious Disease"/>
            <person name="Wu L."/>
            <person name="Ma J."/>
        </authorList>
    </citation>
    <scope>NUCLEOTIDE SEQUENCE [LARGE SCALE GENOMIC DNA]</scope>
    <source>
        <strain evidence="4">JCM 17441</strain>
    </source>
</reference>
<dbReference type="Pfam" id="PF00534">
    <property type="entry name" value="Glycos_transf_1"/>
    <property type="match status" value="1"/>
</dbReference>
<organism evidence="3 4">
    <name type="scientific">Dactylosporangium darangshiense</name>
    <dbReference type="NCBI Taxonomy" id="579108"/>
    <lineage>
        <taxon>Bacteria</taxon>
        <taxon>Bacillati</taxon>
        <taxon>Actinomycetota</taxon>
        <taxon>Actinomycetes</taxon>
        <taxon>Micromonosporales</taxon>
        <taxon>Micromonosporaceae</taxon>
        <taxon>Dactylosporangium</taxon>
    </lineage>
</organism>